<proteinExistence type="predicted"/>
<accession>X1EQ64</accession>
<comment type="caution">
    <text evidence="1">The sequence shown here is derived from an EMBL/GenBank/DDBJ whole genome shotgun (WGS) entry which is preliminary data.</text>
</comment>
<dbReference type="AlphaFoldDB" id="X1EQ64"/>
<name>X1EQ64_9ZZZZ</name>
<gene>
    <name evidence="1" type="ORF">S03H2_01088</name>
</gene>
<protein>
    <submittedName>
        <fullName evidence="1">Uncharacterized protein</fullName>
    </submittedName>
</protein>
<evidence type="ECO:0000313" key="1">
    <source>
        <dbReference type="EMBL" id="GAH19259.1"/>
    </source>
</evidence>
<dbReference type="EMBL" id="BARU01000294">
    <property type="protein sequence ID" value="GAH19259.1"/>
    <property type="molecule type" value="Genomic_DNA"/>
</dbReference>
<feature type="non-terminal residue" evidence="1">
    <location>
        <position position="110"/>
    </location>
</feature>
<reference evidence="1" key="1">
    <citation type="journal article" date="2014" name="Front. Microbiol.">
        <title>High frequency of phylogenetically diverse reductive dehalogenase-homologous genes in deep subseafloor sedimentary metagenomes.</title>
        <authorList>
            <person name="Kawai M."/>
            <person name="Futagami T."/>
            <person name="Toyoda A."/>
            <person name="Takaki Y."/>
            <person name="Nishi S."/>
            <person name="Hori S."/>
            <person name="Arai W."/>
            <person name="Tsubouchi T."/>
            <person name="Morono Y."/>
            <person name="Uchiyama I."/>
            <person name="Ito T."/>
            <person name="Fujiyama A."/>
            <person name="Inagaki F."/>
            <person name="Takami H."/>
        </authorList>
    </citation>
    <scope>NUCLEOTIDE SEQUENCE</scope>
    <source>
        <strain evidence="1">Expedition CK06-06</strain>
    </source>
</reference>
<organism evidence="1">
    <name type="scientific">marine sediment metagenome</name>
    <dbReference type="NCBI Taxonomy" id="412755"/>
    <lineage>
        <taxon>unclassified sequences</taxon>
        <taxon>metagenomes</taxon>
        <taxon>ecological metagenomes</taxon>
    </lineage>
</organism>
<sequence>MSPLFELDKLRDREEFEAILERFAEKIAEKIPAPFPPELIERIAPPLPILDREFHYFTYPSDGTKKLLVKGGVTQIDFFTGKVTLPDGTEEMLSDSLRNHEEPFIRSFMI</sequence>